<feature type="compositionally biased region" description="Polar residues" evidence="4">
    <location>
        <begin position="265"/>
        <end position="301"/>
    </location>
</feature>
<dbReference type="PROSITE" id="PS50297">
    <property type="entry name" value="ANK_REP_REGION"/>
    <property type="match status" value="2"/>
</dbReference>
<evidence type="ECO:0000259" key="5">
    <source>
        <dbReference type="SMART" id="SM00454"/>
    </source>
</evidence>
<keyword evidence="2 3" id="KW-0040">ANK repeat</keyword>
<keyword evidence="1" id="KW-0677">Repeat</keyword>
<sequence>MVDVFHRAARDGYIDILKSATKRDTNRKDEDGMTPVHYAASCGNVEALRLLVGKGGDPDKPNYDGATAVHLAANCGQLNCLSFLTNFGCNIWALNNDGRTPLEDAAYHGRMDCVRHLDGLIAIQMMRNKKEVEKQKLHAKREAIKRVKKQSKRQQEREKAYERRVRDELKDQYDSLGRNDKIKDSNSNSWSKRSIRSTNPDQPFSELASGRGFSKSTENIEPVDHKYSDTFSQRSKLFQALKGKINSTLRGRRKSKENDDDFFTKRSSLSQPDLYSDSMTSRTFNSKYRTPSMRSGSITSHSSDENEENDLQFGHIIKTYDNSGNVSTQIHYDHSSSSRSNGTVKSSRKRAGSGSSVRSGRSNGDGVSLRSAGYDDTDVFNEMAESDEVKAVITFLSSLNLEQFAAPLIKESIDLPALVLCSDKDLQELGLPLGPRRKILEGARKHQMTISSPSQMTDTKI</sequence>
<dbReference type="SMART" id="SM00454">
    <property type="entry name" value="SAM"/>
    <property type="match status" value="1"/>
</dbReference>
<feature type="repeat" description="ANK" evidence="3">
    <location>
        <begin position="31"/>
        <end position="63"/>
    </location>
</feature>
<dbReference type="InterPro" id="IPR036770">
    <property type="entry name" value="Ankyrin_rpt-contain_sf"/>
</dbReference>
<feature type="region of interest" description="Disordered" evidence="4">
    <location>
        <begin position="327"/>
        <end position="372"/>
    </location>
</feature>
<feature type="compositionally biased region" description="Low complexity" evidence="4">
    <location>
        <begin position="352"/>
        <end position="368"/>
    </location>
</feature>
<dbReference type="GeneID" id="110250186"/>
<evidence type="ECO:0000313" key="6">
    <source>
        <dbReference type="EnsemblMetazoa" id="XP_020912454.1"/>
    </source>
</evidence>
<feature type="repeat" description="ANK" evidence="3">
    <location>
        <begin position="64"/>
        <end position="96"/>
    </location>
</feature>
<dbReference type="SMART" id="SM00248">
    <property type="entry name" value="ANK"/>
    <property type="match status" value="3"/>
</dbReference>
<dbReference type="Proteomes" id="UP000887567">
    <property type="component" value="Unplaced"/>
</dbReference>
<dbReference type="InterPro" id="IPR050776">
    <property type="entry name" value="Ank_Repeat/CDKN_Inhibitor"/>
</dbReference>
<name>A0A913Y168_EXADI</name>
<evidence type="ECO:0000313" key="7">
    <source>
        <dbReference type="Proteomes" id="UP000887567"/>
    </source>
</evidence>
<dbReference type="PANTHER" id="PTHR24201:SF15">
    <property type="entry name" value="ANKYRIN REPEAT DOMAIN-CONTAINING PROTEIN 66"/>
    <property type="match status" value="1"/>
</dbReference>
<evidence type="ECO:0000256" key="2">
    <source>
        <dbReference type="ARBA" id="ARBA00023043"/>
    </source>
</evidence>
<dbReference type="KEGG" id="epa:110250186"/>
<dbReference type="InterPro" id="IPR013761">
    <property type="entry name" value="SAM/pointed_sf"/>
</dbReference>
<feature type="compositionally biased region" description="Polar residues" evidence="4">
    <location>
        <begin position="185"/>
        <end position="202"/>
    </location>
</feature>
<dbReference type="Gene3D" id="1.10.150.50">
    <property type="entry name" value="Transcription Factor, Ets-1"/>
    <property type="match status" value="1"/>
</dbReference>
<dbReference type="PANTHER" id="PTHR24201">
    <property type="entry name" value="ANK_REP_REGION DOMAIN-CONTAINING PROTEIN"/>
    <property type="match status" value="1"/>
</dbReference>
<dbReference type="Gene3D" id="1.25.40.20">
    <property type="entry name" value="Ankyrin repeat-containing domain"/>
    <property type="match status" value="1"/>
</dbReference>
<feature type="compositionally biased region" description="Basic and acidic residues" evidence="4">
    <location>
        <begin position="133"/>
        <end position="145"/>
    </location>
</feature>
<evidence type="ECO:0000256" key="1">
    <source>
        <dbReference type="ARBA" id="ARBA00022737"/>
    </source>
</evidence>
<dbReference type="SUPFAM" id="SSF48403">
    <property type="entry name" value="Ankyrin repeat"/>
    <property type="match status" value="1"/>
</dbReference>
<accession>A0A913Y168</accession>
<dbReference type="OMA" id="RMERKFM"/>
<feature type="region of interest" description="Disordered" evidence="4">
    <location>
        <begin position="248"/>
        <end position="307"/>
    </location>
</feature>
<feature type="domain" description="SAM" evidence="5">
    <location>
        <begin position="384"/>
        <end position="449"/>
    </location>
</feature>
<dbReference type="SUPFAM" id="SSF47769">
    <property type="entry name" value="SAM/Pointed domain"/>
    <property type="match status" value="1"/>
</dbReference>
<dbReference type="RefSeq" id="XP_020912454.1">
    <property type="nucleotide sequence ID" value="XM_021056795.2"/>
</dbReference>
<dbReference type="AlphaFoldDB" id="A0A913Y168"/>
<dbReference type="OrthoDB" id="76949at2759"/>
<dbReference type="InterPro" id="IPR002110">
    <property type="entry name" value="Ankyrin_rpt"/>
</dbReference>
<keyword evidence="7" id="KW-1185">Reference proteome</keyword>
<dbReference type="EnsemblMetazoa" id="XM_021056795.2">
    <property type="protein sequence ID" value="XP_020912454.1"/>
    <property type="gene ID" value="LOC110250186"/>
</dbReference>
<evidence type="ECO:0000256" key="4">
    <source>
        <dbReference type="SAM" id="MobiDB-lite"/>
    </source>
</evidence>
<evidence type="ECO:0000256" key="3">
    <source>
        <dbReference type="PROSITE-ProRule" id="PRU00023"/>
    </source>
</evidence>
<organism evidence="6 7">
    <name type="scientific">Exaiptasia diaphana</name>
    <name type="common">Tropical sea anemone</name>
    <name type="synonym">Aiptasia pulchella</name>
    <dbReference type="NCBI Taxonomy" id="2652724"/>
    <lineage>
        <taxon>Eukaryota</taxon>
        <taxon>Metazoa</taxon>
        <taxon>Cnidaria</taxon>
        <taxon>Anthozoa</taxon>
        <taxon>Hexacorallia</taxon>
        <taxon>Actiniaria</taxon>
        <taxon>Aiptasiidae</taxon>
        <taxon>Exaiptasia</taxon>
    </lineage>
</organism>
<feature type="region of interest" description="Disordered" evidence="4">
    <location>
        <begin position="133"/>
        <end position="227"/>
    </location>
</feature>
<dbReference type="PROSITE" id="PS50088">
    <property type="entry name" value="ANK_REPEAT"/>
    <property type="match status" value="2"/>
</dbReference>
<dbReference type="Pfam" id="PF12796">
    <property type="entry name" value="Ank_2"/>
    <property type="match status" value="1"/>
</dbReference>
<dbReference type="InterPro" id="IPR001660">
    <property type="entry name" value="SAM"/>
</dbReference>
<protein>
    <recommendedName>
        <fullName evidence="5">SAM domain-containing protein</fullName>
    </recommendedName>
</protein>
<feature type="compositionally biased region" description="Basic and acidic residues" evidence="4">
    <location>
        <begin position="153"/>
        <end position="184"/>
    </location>
</feature>
<proteinExistence type="predicted"/>
<reference evidence="6" key="1">
    <citation type="submission" date="2022-11" db="UniProtKB">
        <authorList>
            <consortium name="EnsemblMetazoa"/>
        </authorList>
    </citation>
    <scope>IDENTIFICATION</scope>
</reference>
<dbReference type="Pfam" id="PF00536">
    <property type="entry name" value="SAM_1"/>
    <property type="match status" value="1"/>
</dbReference>